<accession>A0A1H0AWS5</accession>
<dbReference type="Gene3D" id="3.30.1330.60">
    <property type="entry name" value="OmpA-like domain"/>
    <property type="match status" value="1"/>
</dbReference>
<dbReference type="PROSITE" id="PS51123">
    <property type="entry name" value="OMPA_2"/>
    <property type="match status" value="1"/>
</dbReference>
<dbReference type="Pfam" id="PF18393">
    <property type="entry name" value="MotY_N"/>
    <property type="match status" value="1"/>
</dbReference>
<sequence>MLPEKGADVFIEVAMGCQRVAGMARSYRVWAIKFCRERPIPIRIAHTEQPVRLPSLILLTLCTALPAWGLTFQTRLESAEWTVAGDQFECRLSQRVTNFGVGEFVWRAGEQPVFRLKPQQARLGRGFANLLAAAPSWRPGQGDIDLGSVAVAGGGAALNSSQHQAGRLLAGLLEGRSPEVRHRTMEGDGLLVRLQPVRFAAGYGQFHECSEKLLPVNFGQVRLSQLGFPAGGVDLDAAARARLEVILRYMKADPTVNRIELDGHSDNSSNRLTNRDLSRRRANAVMEYLKANGVAEEQITLRFYGEQFPLVKNDSAANRARNRRVTVRLSRAPQPEKPAEAPSAAAPVASLGGQKTDSATSD</sequence>
<dbReference type="PRINTS" id="PR01023">
    <property type="entry name" value="NAFLGMOTY"/>
</dbReference>
<dbReference type="Proteomes" id="UP000242957">
    <property type="component" value="Unassembled WGS sequence"/>
</dbReference>
<dbReference type="GO" id="GO:0016020">
    <property type="term" value="C:membrane"/>
    <property type="evidence" value="ECO:0007669"/>
    <property type="project" value="UniProtKB-UniRule"/>
</dbReference>
<dbReference type="Gene3D" id="2.60.40.2540">
    <property type="match status" value="1"/>
</dbReference>
<dbReference type="PANTHER" id="PTHR30329">
    <property type="entry name" value="STATOR ELEMENT OF FLAGELLAR MOTOR COMPLEX"/>
    <property type="match status" value="1"/>
</dbReference>
<gene>
    <name evidence="4" type="ORF">SAMN05216193_102396</name>
</gene>
<dbReference type="Pfam" id="PF00691">
    <property type="entry name" value="OmpA"/>
    <property type="match status" value="1"/>
</dbReference>
<evidence type="ECO:0000313" key="4">
    <source>
        <dbReference type="EMBL" id="SDN37523.1"/>
    </source>
</evidence>
<dbReference type="STRING" id="198616.SAMN05216193_102396"/>
<evidence type="ECO:0000259" key="3">
    <source>
        <dbReference type="PROSITE" id="PS51123"/>
    </source>
</evidence>
<feature type="domain" description="OmpA-like" evidence="3">
    <location>
        <begin position="216"/>
        <end position="333"/>
    </location>
</feature>
<evidence type="ECO:0000256" key="2">
    <source>
        <dbReference type="SAM" id="MobiDB-lite"/>
    </source>
</evidence>
<feature type="compositionally biased region" description="Polar residues" evidence="2">
    <location>
        <begin position="353"/>
        <end position="362"/>
    </location>
</feature>
<feature type="compositionally biased region" description="Low complexity" evidence="2">
    <location>
        <begin position="340"/>
        <end position="350"/>
    </location>
</feature>
<evidence type="ECO:0000256" key="1">
    <source>
        <dbReference type="PROSITE-ProRule" id="PRU00473"/>
    </source>
</evidence>
<keyword evidence="1" id="KW-0472">Membrane</keyword>
<protein>
    <submittedName>
        <fullName evidence="4">Outer membrane protein OmpA</fullName>
    </submittedName>
</protein>
<organism evidence="4 5">
    <name type="scientific">Pseudomonas jinjuensis</name>
    <dbReference type="NCBI Taxonomy" id="198616"/>
    <lineage>
        <taxon>Bacteria</taxon>
        <taxon>Pseudomonadati</taxon>
        <taxon>Pseudomonadota</taxon>
        <taxon>Gammaproteobacteria</taxon>
        <taxon>Pseudomonadales</taxon>
        <taxon>Pseudomonadaceae</taxon>
        <taxon>Pseudomonas</taxon>
    </lineage>
</organism>
<dbReference type="AlphaFoldDB" id="A0A1H0AWS5"/>
<dbReference type="InterPro" id="IPR050330">
    <property type="entry name" value="Bact_OuterMem_StrucFunc"/>
</dbReference>
<keyword evidence="5" id="KW-1185">Reference proteome</keyword>
<name>A0A1H0AWS5_9PSED</name>
<feature type="region of interest" description="Disordered" evidence="2">
    <location>
        <begin position="322"/>
        <end position="362"/>
    </location>
</feature>
<dbReference type="EMBL" id="FNIJ01000002">
    <property type="protein sequence ID" value="SDN37523.1"/>
    <property type="molecule type" value="Genomic_DNA"/>
</dbReference>
<dbReference type="PANTHER" id="PTHR30329:SF17">
    <property type="entry name" value="LIPOPROTEIN YFIB-RELATED"/>
    <property type="match status" value="1"/>
</dbReference>
<dbReference type="InterPro" id="IPR006665">
    <property type="entry name" value="OmpA-like"/>
</dbReference>
<proteinExistence type="predicted"/>
<evidence type="ECO:0000313" key="5">
    <source>
        <dbReference type="Proteomes" id="UP000242957"/>
    </source>
</evidence>
<reference evidence="5" key="1">
    <citation type="submission" date="2016-10" db="EMBL/GenBank/DDBJ databases">
        <authorList>
            <person name="Varghese N."/>
            <person name="Submissions S."/>
        </authorList>
    </citation>
    <scope>NUCLEOTIDE SEQUENCE [LARGE SCALE GENOMIC DNA]</scope>
    <source>
        <strain evidence="5">JCM 21621</strain>
    </source>
</reference>
<dbReference type="SUPFAM" id="SSF103088">
    <property type="entry name" value="OmpA-like"/>
    <property type="match status" value="1"/>
</dbReference>
<dbReference type="InterPro" id="IPR036737">
    <property type="entry name" value="OmpA-like_sf"/>
</dbReference>
<dbReference type="CDD" id="cd07185">
    <property type="entry name" value="OmpA_C-like"/>
    <property type="match status" value="1"/>
</dbReference>
<dbReference type="InterPro" id="IPR041544">
    <property type="entry name" value="MotY_N"/>
</dbReference>